<reference evidence="1 2" key="1">
    <citation type="journal article" date="2013" name="Genome Announc.">
        <title>Complete Genome Sequence of Mycoplasma hyorhinis Strain SK76.</title>
        <authorList>
            <person name="Goodison S."/>
            <person name="Urquidi V."/>
            <person name="Kumar D."/>
            <person name="Reyes L."/>
            <person name="Rosser C.J."/>
        </authorList>
    </citation>
    <scope>NUCLEOTIDE SEQUENCE [LARGE SCALE GENOMIC DNA]</scope>
    <source>
        <strain evidence="1 2">SK76</strain>
    </source>
</reference>
<dbReference type="KEGG" id="mhs:MOS_274"/>
<dbReference type="EMBL" id="CP003914">
    <property type="protein sequence ID" value="AFX74201.1"/>
    <property type="molecule type" value="Genomic_DNA"/>
</dbReference>
<dbReference type="AlphaFoldDB" id="A0AAI8FDQ9"/>
<sequence length="148" mass="17940">MQILKDLSSYVLKFSKQPLTQQQINFLINKYKVSKTLIIFLFNKVKKIDIEQLRKNSQIIVKKVVNTIKPLLEKYYLSFCKWEENQDKTQANWVNNLALKKLDNLDNFRYYKKKCYKNEELLIEVEYLIHQDSGFWNIEKSYKLVNDF</sequence>
<name>A0AAI8FDQ9_MESHY</name>
<dbReference type="Proteomes" id="UP000009399">
    <property type="component" value="Chromosome"/>
</dbReference>
<evidence type="ECO:0000313" key="1">
    <source>
        <dbReference type="EMBL" id="AFX74201.1"/>
    </source>
</evidence>
<dbReference type="RefSeq" id="WP_015084101.1">
    <property type="nucleotide sequence ID" value="NC_019552.1"/>
</dbReference>
<organism evidence="1 2">
    <name type="scientific">Mesomycoplasma hyorhinis SK76</name>
    <dbReference type="NCBI Taxonomy" id="1118964"/>
    <lineage>
        <taxon>Bacteria</taxon>
        <taxon>Bacillati</taxon>
        <taxon>Mycoplasmatota</taxon>
        <taxon>Mycoplasmoidales</taxon>
        <taxon>Metamycoplasmataceae</taxon>
        <taxon>Mesomycoplasma</taxon>
    </lineage>
</organism>
<evidence type="ECO:0000313" key="2">
    <source>
        <dbReference type="Proteomes" id="UP000009399"/>
    </source>
</evidence>
<accession>A0AAI8FDQ9</accession>
<gene>
    <name evidence="1" type="ORF">MOS_274</name>
</gene>
<protein>
    <submittedName>
        <fullName evidence="1">Uncharacterized protein</fullName>
    </submittedName>
</protein>
<proteinExistence type="predicted"/>